<dbReference type="EMBL" id="CAMXCT010006829">
    <property type="protein sequence ID" value="CAI4020734.1"/>
    <property type="molecule type" value="Genomic_DNA"/>
</dbReference>
<evidence type="ECO:0000313" key="10">
    <source>
        <dbReference type="Proteomes" id="UP001152797"/>
    </source>
</evidence>
<dbReference type="EMBL" id="CAMXCT020006829">
    <property type="protein sequence ID" value="CAL1174109.1"/>
    <property type="molecule type" value="Genomic_DNA"/>
</dbReference>
<keyword evidence="2" id="KW-0808">Transferase</keyword>
<keyword evidence="10" id="KW-1185">Reference proteome</keyword>
<evidence type="ECO:0000256" key="5">
    <source>
        <dbReference type="ARBA" id="ARBA00022840"/>
    </source>
</evidence>
<dbReference type="PROSITE" id="PS50011">
    <property type="entry name" value="PROTEIN_KINASE_DOM"/>
    <property type="match status" value="1"/>
</dbReference>
<reference evidence="8" key="1">
    <citation type="submission" date="2022-10" db="EMBL/GenBank/DDBJ databases">
        <authorList>
            <person name="Chen Y."/>
            <person name="Dougan E. K."/>
            <person name="Chan C."/>
            <person name="Rhodes N."/>
            <person name="Thang M."/>
        </authorList>
    </citation>
    <scope>NUCLEOTIDE SEQUENCE</scope>
</reference>
<evidence type="ECO:0000256" key="6">
    <source>
        <dbReference type="SAM" id="MobiDB-lite"/>
    </source>
</evidence>
<feature type="region of interest" description="Disordered" evidence="6">
    <location>
        <begin position="1"/>
        <end position="21"/>
    </location>
</feature>
<evidence type="ECO:0000256" key="3">
    <source>
        <dbReference type="ARBA" id="ARBA00022741"/>
    </source>
</evidence>
<dbReference type="SMART" id="SM00220">
    <property type="entry name" value="S_TKc"/>
    <property type="match status" value="1"/>
</dbReference>
<evidence type="ECO:0000259" key="7">
    <source>
        <dbReference type="PROSITE" id="PS50011"/>
    </source>
</evidence>
<dbReference type="GO" id="GO:0004674">
    <property type="term" value="F:protein serine/threonine kinase activity"/>
    <property type="evidence" value="ECO:0007669"/>
    <property type="project" value="UniProtKB-KW"/>
</dbReference>
<dbReference type="PANTHER" id="PTHR24349">
    <property type="entry name" value="SERINE/THREONINE-PROTEIN KINASE"/>
    <property type="match status" value="1"/>
</dbReference>
<proteinExistence type="predicted"/>
<dbReference type="InterPro" id="IPR050205">
    <property type="entry name" value="CDPK_Ser/Thr_kinases"/>
</dbReference>
<dbReference type="InterPro" id="IPR000719">
    <property type="entry name" value="Prot_kinase_dom"/>
</dbReference>
<evidence type="ECO:0000256" key="2">
    <source>
        <dbReference type="ARBA" id="ARBA00022679"/>
    </source>
</evidence>
<keyword evidence="4 9" id="KW-0418">Kinase</keyword>
<keyword evidence="1" id="KW-0723">Serine/threonine-protein kinase</keyword>
<dbReference type="Gene3D" id="1.10.510.10">
    <property type="entry name" value="Transferase(Phosphotransferase) domain 1"/>
    <property type="match status" value="1"/>
</dbReference>
<name>A0A9P1GSY9_9DINO</name>
<dbReference type="Pfam" id="PF00069">
    <property type="entry name" value="Pkinase"/>
    <property type="match status" value="1"/>
</dbReference>
<dbReference type="OrthoDB" id="5794026at2759"/>
<reference evidence="9 10" key="2">
    <citation type="submission" date="2024-05" db="EMBL/GenBank/DDBJ databases">
        <authorList>
            <person name="Chen Y."/>
            <person name="Shah S."/>
            <person name="Dougan E. K."/>
            <person name="Thang M."/>
            <person name="Chan C."/>
        </authorList>
    </citation>
    <scope>NUCLEOTIDE SEQUENCE [LARGE SCALE GENOMIC DNA]</scope>
</reference>
<feature type="compositionally biased region" description="Polar residues" evidence="6">
    <location>
        <begin position="204"/>
        <end position="227"/>
    </location>
</feature>
<comment type="caution">
    <text evidence="8">The sequence shown here is derived from an EMBL/GenBank/DDBJ whole genome shotgun (WGS) entry which is preliminary data.</text>
</comment>
<dbReference type="Proteomes" id="UP001152797">
    <property type="component" value="Unassembled WGS sequence"/>
</dbReference>
<dbReference type="InterPro" id="IPR008271">
    <property type="entry name" value="Ser/Thr_kinase_AS"/>
</dbReference>
<feature type="compositionally biased region" description="Polar residues" evidence="6">
    <location>
        <begin position="10"/>
        <end position="19"/>
    </location>
</feature>
<gene>
    <name evidence="8" type="ORF">C1SCF055_LOCUS45124</name>
</gene>
<dbReference type="GO" id="GO:0005524">
    <property type="term" value="F:ATP binding"/>
    <property type="evidence" value="ECO:0007669"/>
    <property type="project" value="UniProtKB-KW"/>
</dbReference>
<feature type="region of interest" description="Disordered" evidence="6">
    <location>
        <begin position="181"/>
        <end position="284"/>
    </location>
</feature>
<dbReference type="SUPFAM" id="SSF56112">
    <property type="entry name" value="Protein kinase-like (PK-like)"/>
    <property type="match status" value="1"/>
</dbReference>
<feature type="compositionally biased region" description="Polar residues" evidence="6">
    <location>
        <begin position="181"/>
        <end position="191"/>
    </location>
</feature>
<dbReference type="AlphaFoldDB" id="A0A9P1GSY9"/>
<evidence type="ECO:0000313" key="8">
    <source>
        <dbReference type="EMBL" id="CAI4020734.1"/>
    </source>
</evidence>
<protein>
    <submittedName>
        <fullName evidence="9">Calcium-dependent protein kinase 4 (PfCDPK4)</fullName>
    </submittedName>
</protein>
<evidence type="ECO:0000256" key="4">
    <source>
        <dbReference type="ARBA" id="ARBA00022777"/>
    </source>
</evidence>
<evidence type="ECO:0000313" key="9">
    <source>
        <dbReference type="EMBL" id="CAL4808046.1"/>
    </source>
</evidence>
<dbReference type="InterPro" id="IPR011009">
    <property type="entry name" value="Kinase-like_dom_sf"/>
</dbReference>
<feature type="region of interest" description="Disordered" evidence="6">
    <location>
        <begin position="631"/>
        <end position="658"/>
    </location>
</feature>
<feature type="domain" description="Protein kinase" evidence="7">
    <location>
        <begin position="332"/>
        <end position="623"/>
    </location>
</feature>
<keyword evidence="3" id="KW-0547">Nucleotide-binding</keyword>
<feature type="compositionally biased region" description="Low complexity" evidence="6">
    <location>
        <begin position="252"/>
        <end position="263"/>
    </location>
</feature>
<organism evidence="8">
    <name type="scientific">Cladocopium goreaui</name>
    <dbReference type="NCBI Taxonomy" id="2562237"/>
    <lineage>
        <taxon>Eukaryota</taxon>
        <taxon>Sar</taxon>
        <taxon>Alveolata</taxon>
        <taxon>Dinophyceae</taxon>
        <taxon>Suessiales</taxon>
        <taxon>Symbiodiniaceae</taxon>
        <taxon>Cladocopium</taxon>
    </lineage>
</organism>
<dbReference type="PROSITE" id="PS00108">
    <property type="entry name" value="PROTEIN_KINASE_ST"/>
    <property type="match status" value="1"/>
</dbReference>
<accession>A0A9P1GSY9</accession>
<sequence>MGIDLRNRLGPQSKSTRLSQKTEKSTDITDWCCRLFFAFCSGTSRHGNIWFDITWKARTVALSPDQRGASWNNSSYGGFLTSAQMLRKTVYGRFFEVRIEQVDSTWSDGFGIGVGVHPSLSCSLEPDLGGFYEESPFTRAYSEGRATFFTGTATAQVGQKGHRSSNASLSDKGRLRLQALGSSNSMGSGRSTPCCHVSPEELKGSNTTYRDGITSEESSGLSTQSPGSPDLSMKAEVSVKGSPSMKGMSPKAGEGLAGAAEAGTKSMDMSPKSGKPVQSGGTSSIAARRGFQPTLAAGTKGGAPLSISTKKEQPKRKEKRRIKAVDSIHNHYKVGETVMPSSHSGMSVVFAKRVEDGMEVVVKVRAKANSFVDRAEEREWRHNTEFMLNLPETEGIAKLYEVLEDRKGYYVIMEKVAGQDLFETMTGKGLLPVAEVKEVIKQLLQALAELHARNCIHKDLKLENVMFDRTPPANAKADWDTLSGNQSPVKVKLIDFDTVETVQPQTPKKAKDVLGTDQYIAQEAYDGNYSAASDIFAVGVIGYRLLTAKFPYRAEIFDDEAGDNWVGSPKMKEIRQKLQNYKIDWNHRIFSLEPQACALIKAMLNSNERERPTAKEALANTWFNETQRRRSLPNLEGDRSPANGSAAPASVIKMTSEG</sequence>
<dbReference type="EMBL" id="CAMXCT030006829">
    <property type="protein sequence ID" value="CAL4808046.1"/>
    <property type="molecule type" value="Genomic_DNA"/>
</dbReference>
<evidence type="ECO:0000256" key="1">
    <source>
        <dbReference type="ARBA" id="ARBA00022527"/>
    </source>
</evidence>
<feature type="compositionally biased region" description="Basic residues" evidence="6">
    <location>
        <begin position="313"/>
        <end position="322"/>
    </location>
</feature>
<feature type="region of interest" description="Disordered" evidence="6">
    <location>
        <begin position="296"/>
        <end position="323"/>
    </location>
</feature>
<keyword evidence="5" id="KW-0067">ATP-binding</keyword>